<protein>
    <submittedName>
        <fullName evidence="1">Uncharacterized protein</fullName>
    </submittedName>
</protein>
<gene>
    <name evidence="1" type="ORF">LLUT_LOCUS15836</name>
</gene>
<reference evidence="1 2" key="1">
    <citation type="submission" date="2024-03" db="EMBL/GenBank/DDBJ databases">
        <authorList>
            <person name="Martinez-Hernandez J."/>
        </authorList>
    </citation>
    <scope>NUCLEOTIDE SEQUENCE [LARGE SCALE GENOMIC DNA]</scope>
</reference>
<keyword evidence="2" id="KW-1185">Reference proteome</keyword>
<name>A0AAV1X0F7_LUPLU</name>
<proteinExistence type="predicted"/>
<dbReference type="EMBL" id="CAXHTB010000011">
    <property type="protein sequence ID" value="CAL0314776.1"/>
    <property type="molecule type" value="Genomic_DNA"/>
</dbReference>
<dbReference type="AlphaFoldDB" id="A0AAV1X0F7"/>
<evidence type="ECO:0000313" key="2">
    <source>
        <dbReference type="Proteomes" id="UP001497480"/>
    </source>
</evidence>
<evidence type="ECO:0000313" key="1">
    <source>
        <dbReference type="EMBL" id="CAL0314776.1"/>
    </source>
</evidence>
<dbReference type="Proteomes" id="UP001497480">
    <property type="component" value="Unassembled WGS sequence"/>
</dbReference>
<sequence>MSHATPRLTVRFAPDGDLLPTLDPRAALDDGDNFYEDQRIEFQSDPILGFQIDRTGVHHNLLG</sequence>
<accession>A0AAV1X0F7</accession>
<organism evidence="1 2">
    <name type="scientific">Lupinus luteus</name>
    <name type="common">European yellow lupine</name>
    <dbReference type="NCBI Taxonomy" id="3873"/>
    <lineage>
        <taxon>Eukaryota</taxon>
        <taxon>Viridiplantae</taxon>
        <taxon>Streptophyta</taxon>
        <taxon>Embryophyta</taxon>
        <taxon>Tracheophyta</taxon>
        <taxon>Spermatophyta</taxon>
        <taxon>Magnoliopsida</taxon>
        <taxon>eudicotyledons</taxon>
        <taxon>Gunneridae</taxon>
        <taxon>Pentapetalae</taxon>
        <taxon>rosids</taxon>
        <taxon>fabids</taxon>
        <taxon>Fabales</taxon>
        <taxon>Fabaceae</taxon>
        <taxon>Papilionoideae</taxon>
        <taxon>50 kb inversion clade</taxon>
        <taxon>genistoids sensu lato</taxon>
        <taxon>core genistoids</taxon>
        <taxon>Genisteae</taxon>
        <taxon>Lupinus</taxon>
    </lineage>
</organism>
<comment type="caution">
    <text evidence="1">The sequence shown here is derived from an EMBL/GenBank/DDBJ whole genome shotgun (WGS) entry which is preliminary data.</text>
</comment>